<evidence type="ECO:0000313" key="1">
    <source>
        <dbReference type="EMBL" id="HGU32065.1"/>
    </source>
</evidence>
<name>A0A7C4MPP8_9BACT</name>
<organism evidence="1">
    <name type="scientific">Desulfatirhabdium butyrativorans</name>
    <dbReference type="NCBI Taxonomy" id="340467"/>
    <lineage>
        <taxon>Bacteria</taxon>
        <taxon>Pseudomonadati</taxon>
        <taxon>Thermodesulfobacteriota</taxon>
        <taxon>Desulfobacteria</taxon>
        <taxon>Desulfobacterales</taxon>
        <taxon>Desulfatirhabdiaceae</taxon>
        <taxon>Desulfatirhabdium</taxon>
    </lineage>
</organism>
<dbReference type="AlphaFoldDB" id="A0A7C4MPP8"/>
<proteinExistence type="predicted"/>
<reference evidence="1" key="1">
    <citation type="journal article" date="2020" name="mSystems">
        <title>Genome- and Community-Level Interaction Insights into Carbon Utilization and Element Cycling Functions of Hydrothermarchaeota in Hydrothermal Sediment.</title>
        <authorList>
            <person name="Zhou Z."/>
            <person name="Liu Y."/>
            <person name="Xu W."/>
            <person name="Pan J."/>
            <person name="Luo Z.H."/>
            <person name="Li M."/>
        </authorList>
    </citation>
    <scope>NUCLEOTIDE SEQUENCE [LARGE SCALE GENOMIC DNA]</scope>
    <source>
        <strain evidence="1">SpSt-477</strain>
    </source>
</reference>
<accession>A0A7C4MPP8</accession>
<comment type="caution">
    <text evidence="1">The sequence shown here is derived from an EMBL/GenBank/DDBJ whole genome shotgun (WGS) entry which is preliminary data.</text>
</comment>
<gene>
    <name evidence="1" type="ORF">ENS29_04325</name>
</gene>
<sequence length="84" mass="9605">MAFDPSKDKILKAWKCEETGLIVSINQYDQGEPKVQIGPRILQRKEGGQRTPVKAGRLTVEDVDWLFSIIDEVRDELSKHVKPE</sequence>
<protein>
    <submittedName>
        <fullName evidence="1">Uncharacterized protein</fullName>
    </submittedName>
</protein>
<dbReference type="EMBL" id="DSUH01000096">
    <property type="protein sequence ID" value="HGU32065.1"/>
    <property type="molecule type" value="Genomic_DNA"/>
</dbReference>